<evidence type="ECO:0000313" key="1">
    <source>
        <dbReference type="EMBL" id="ARV77024.1"/>
    </source>
</evidence>
<organism evidence="1 2">
    <name type="scientific">Pseudomonas phage Phabio</name>
    <dbReference type="NCBI Taxonomy" id="2006668"/>
    <lineage>
        <taxon>Viruses</taxon>
        <taxon>Duplodnaviria</taxon>
        <taxon>Heunggongvirae</taxon>
        <taxon>Uroviricota</taxon>
        <taxon>Caudoviricetes</taxon>
        <taxon>Chimalliviridae</taxon>
        <taxon>Phabiovirus</taxon>
        <taxon>Phabiovirus phabio</taxon>
    </lineage>
</organism>
<gene>
    <name evidence="1" type="ORF">PHABIO_393</name>
</gene>
<keyword evidence="2" id="KW-1185">Reference proteome</keyword>
<dbReference type="Proteomes" id="UP000225448">
    <property type="component" value="Segment"/>
</dbReference>
<protein>
    <submittedName>
        <fullName evidence="1">Uncharacterized protein</fullName>
    </submittedName>
</protein>
<proteinExistence type="predicted"/>
<reference evidence="1 2" key="1">
    <citation type="submission" date="2017-05" db="EMBL/GenBank/DDBJ databases">
        <authorList>
            <person name="Song R."/>
            <person name="Chenine A.L."/>
            <person name="Ruprecht R.M."/>
        </authorList>
    </citation>
    <scope>NUCLEOTIDE SEQUENCE [LARGE SCALE GENOMIC DNA]</scope>
</reference>
<dbReference type="EMBL" id="MF042360">
    <property type="protein sequence ID" value="ARV77024.1"/>
    <property type="molecule type" value="Genomic_DNA"/>
</dbReference>
<accession>A0A1Y0SWR0</accession>
<sequence length="156" mass="17765">MYGIVNERGRQLDRNLALLDKLGGHKKIKSIYNVSYPIDGADSLVQVEAIPEFMPHLVTWSSVAVPRKGKLGLFAVNRLVKKHLNNMVEEERKLVGPMIYQLVLLHEINAVDVYDETFILHCTINGEAKSAVITVFNLIEKNSETENHLWRRDSLN</sequence>
<evidence type="ECO:0000313" key="2">
    <source>
        <dbReference type="Proteomes" id="UP000225448"/>
    </source>
</evidence>
<name>A0A1Y0SWR0_9CAUD</name>